<dbReference type="RefSeq" id="WP_378221074.1">
    <property type="nucleotide sequence ID" value="NZ_JBHRTK010000012.1"/>
</dbReference>
<dbReference type="EMBL" id="JBHRTK010000012">
    <property type="protein sequence ID" value="MFC3207168.1"/>
    <property type="molecule type" value="Genomic_DNA"/>
</dbReference>
<name>A0ABV7KA10_9HYPH</name>
<dbReference type="InterPro" id="IPR005530">
    <property type="entry name" value="SPW"/>
</dbReference>
<keyword evidence="4" id="KW-1185">Reference proteome</keyword>
<comment type="caution">
    <text evidence="3">The sequence shown here is derived from an EMBL/GenBank/DDBJ whole genome shotgun (WGS) entry which is preliminary data.</text>
</comment>
<evidence type="ECO:0000313" key="4">
    <source>
        <dbReference type="Proteomes" id="UP001595583"/>
    </source>
</evidence>
<dbReference type="Proteomes" id="UP001595583">
    <property type="component" value="Unassembled WGS sequence"/>
</dbReference>
<keyword evidence="1" id="KW-0472">Membrane</keyword>
<keyword evidence="1" id="KW-0812">Transmembrane</keyword>
<feature type="transmembrane region" description="Helical" evidence="1">
    <location>
        <begin position="66"/>
        <end position="84"/>
    </location>
</feature>
<feature type="transmembrane region" description="Helical" evidence="1">
    <location>
        <begin position="14"/>
        <end position="33"/>
    </location>
</feature>
<reference evidence="4" key="1">
    <citation type="journal article" date="2019" name="Int. J. Syst. Evol. Microbiol.">
        <title>The Global Catalogue of Microorganisms (GCM) 10K type strain sequencing project: providing services to taxonomists for standard genome sequencing and annotation.</title>
        <authorList>
            <consortium name="The Broad Institute Genomics Platform"/>
            <consortium name="The Broad Institute Genome Sequencing Center for Infectious Disease"/>
            <person name="Wu L."/>
            <person name="Ma J."/>
        </authorList>
    </citation>
    <scope>NUCLEOTIDE SEQUENCE [LARGE SCALE GENOMIC DNA]</scope>
    <source>
        <strain evidence="4">KCTC 52165</strain>
    </source>
</reference>
<evidence type="ECO:0000256" key="1">
    <source>
        <dbReference type="SAM" id="Phobius"/>
    </source>
</evidence>
<accession>A0ABV7KA10</accession>
<evidence type="ECO:0000259" key="2">
    <source>
        <dbReference type="Pfam" id="PF03779"/>
    </source>
</evidence>
<feature type="transmembrane region" description="Helical" evidence="1">
    <location>
        <begin position="40"/>
        <end position="60"/>
    </location>
</feature>
<evidence type="ECO:0000313" key="3">
    <source>
        <dbReference type="EMBL" id="MFC3207168.1"/>
    </source>
</evidence>
<proteinExistence type="predicted"/>
<dbReference type="Pfam" id="PF03779">
    <property type="entry name" value="SPW"/>
    <property type="match status" value="1"/>
</dbReference>
<sequence>MVDAALDRRKVQDWVNLVLAVVLFISPWVLGFVSTGAAAWNAWAVAIVIGALAIAAITAFAVWEEWINLLLGLWLIASPWVLHFSMDRRPMWTFVVLGIIAAVVSAWSLWENQNGTHAHA</sequence>
<keyword evidence="1" id="KW-1133">Transmembrane helix</keyword>
<protein>
    <submittedName>
        <fullName evidence="3">SPW repeat protein</fullName>
    </submittedName>
</protein>
<gene>
    <name evidence="3" type="ORF">ACFOHJ_13150</name>
</gene>
<organism evidence="3 4">
    <name type="scientific">Aquamicrobium soli</name>
    <dbReference type="NCBI Taxonomy" id="1811518"/>
    <lineage>
        <taxon>Bacteria</taxon>
        <taxon>Pseudomonadati</taxon>
        <taxon>Pseudomonadota</taxon>
        <taxon>Alphaproteobacteria</taxon>
        <taxon>Hyphomicrobiales</taxon>
        <taxon>Phyllobacteriaceae</taxon>
        <taxon>Aquamicrobium</taxon>
    </lineage>
</organism>
<feature type="transmembrane region" description="Helical" evidence="1">
    <location>
        <begin position="91"/>
        <end position="110"/>
    </location>
</feature>
<feature type="domain" description="SPW repeat-containing integral membrane" evidence="2">
    <location>
        <begin position="11"/>
        <end position="106"/>
    </location>
</feature>